<gene>
    <name evidence="6" type="ORF">FHL06_09600</name>
</gene>
<dbReference type="InterPro" id="IPR040921">
    <property type="entry name" value="Peptidase_S66C"/>
</dbReference>
<evidence type="ECO:0000259" key="4">
    <source>
        <dbReference type="Pfam" id="PF02016"/>
    </source>
</evidence>
<feature type="active site" description="Charge relay system" evidence="3">
    <location>
        <position position="327"/>
    </location>
</feature>
<dbReference type="SUPFAM" id="SSF141986">
    <property type="entry name" value="LD-carboxypeptidase A C-terminal domain-like"/>
    <property type="match status" value="1"/>
</dbReference>
<evidence type="ECO:0000256" key="1">
    <source>
        <dbReference type="ARBA" id="ARBA00010233"/>
    </source>
</evidence>
<feature type="domain" description="LD-carboxypeptidase N-terminal" evidence="4">
    <location>
        <begin position="13"/>
        <end position="138"/>
    </location>
</feature>
<evidence type="ECO:0000313" key="6">
    <source>
        <dbReference type="EMBL" id="MQS76628.1"/>
    </source>
</evidence>
<keyword evidence="6" id="KW-0121">Carboxypeptidase</keyword>
<dbReference type="Pfam" id="PF02016">
    <property type="entry name" value="Peptidase_S66"/>
    <property type="match status" value="1"/>
</dbReference>
<protein>
    <submittedName>
        <fullName evidence="6">LD-carboxypeptidase</fullName>
    </submittedName>
</protein>
<feature type="active site" description="Charge relay system" evidence="3">
    <location>
        <position position="260"/>
    </location>
</feature>
<name>A0A5P0ZR01_9LACO</name>
<keyword evidence="2" id="KW-0378">Hydrolase</keyword>
<sequence length="357" mass="40444">MIKSKALKKGDKVAIVSLSAGTLGEAFAKHELEKGKERLAEFGLTPVFMPNSLKGVEYLKNHPEKRADDLKKAFSDKEIKGIFSAIGGNDTYRLAPYLLDDAEFVKNVQEHPKIFSGFSDTTVDHLMLYQLGLTTYYGPNFLNDWAELGPELLPYTKNTLQNYFENPKRTEIKTSPVWYEERTDFSTKAIDKTRISHKETKGFQVLRGSGIVSGTLLGGCLDSLNSLITDRYFADEPKVNQKYHLLPEAKDFQGKILFLETSEEKPSPDLYREMLEHLKQKGILESVSAIITGKPQDEVYYEEYCQILKEVTEDLQTPLMTNLNFGHAYPRTALPYGLKAEVDLDKNSLTIVEPYFA</sequence>
<dbReference type="Proteomes" id="UP000414364">
    <property type="component" value="Unassembled WGS sequence"/>
</dbReference>
<dbReference type="AlphaFoldDB" id="A0A5P0ZR01"/>
<organism evidence="6 7">
    <name type="scientific">Companilactobacillus halodurans</name>
    <dbReference type="NCBI Taxonomy" id="2584183"/>
    <lineage>
        <taxon>Bacteria</taxon>
        <taxon>Bacillati</taxon>
        <taxon>Bacillota</taxon>
        <taxon>Bacilli</taxon>
        <taxon>Lactobacillales</taxon>
        <taxon>Lactobacillaceae</taxon>
        <taxon>Companilactobacillus</taxon>
    </lineage>
</organism>
<reference evidence="6 7" key="1">
    <citation type="journal article" date="2019" name="Syst. Appl. Microbiol.">
        <title>Polyphasic characterization of two novel Lactobacillus spp. isolated from blown salami packages: Description of Lactobacillus halodurans sp. nov. and Lactobacillus salsicarnum sp. nov.</title>
        <authorList>
            <person name="Schuster J.A."/>
            <person name="Klingl A."/>
            <person name="Vogel R.F."/>
            <person name="Ehrmann M.A."/>
        </authorList>
    </citation>
    <scope>NUCLEOTIDE SEQUENCE [LARGE SCALE GENOMIC DNA]</scope>
    <source>
        <strain evidence="6 7">TMW 1.2172</strain>
    </source>
</reference>
<evidence type="ECO:0000313" key="7">
    <source>
        <dbReference type="Proteomes" id="UP000414364"/>
    </source>
</evidence>
<evidence type="ECO:0000256" key="3">
    <source>
        <dbReference type="PIRSR" id="PIRSR028757-1"/>
    </source>
</evidence>
<dbReference type="PANTHER" id="PTHR30237">
    <property type="entry name" value="MURAMOYLTETRAPEPTIDE CARBOXYPEPTIDASE"/>
    <property type="match status" value="1"/>
</dbReference>
<dbReference type="InterPro" id="IPR029062">
    <property type="entry name" value="Class_I_gatase-like"/>
</dbReference>
<proteinExistence type="inferred from homology"/>
<evidence type="ECO:0000259" key="5">
    <source>
        <dbReference type="Pfam" id="PF17676"/>
    </source>
</evidence>
<dbReference type="CDD" id="cd07062">
    <property type="entry name" value="Peptidase_S66_mccF_like"/>
    <property type="match status" value="1"/>
</dbReference>
<dbReference type="InterPro" id="IPR027461">
    <property type="entry name" value="Carboxypeptidase_A_C_sf"/>
</dbReference>
<comment type="caution">
    <text evidence="6">The sequence shown here is derived from an EMBL/GenBank/DDBJ whole genome shotgun (WGS) entry which is preliminary data.</text>
</comment>
<accession>A0A5P0ZR01</accession>
<dbReference type="Pfam" id="PF17676">
    <property type="entry name" value="Peptidase_S66C"/>
    <property type="match status" value="1"/>
</dbReference>
<dbReference type="PIRSF" id="PIRSF028757">
    <property type="entry name" value="LD-carboxypeptidase"/>
    <property type="match status" value="1"/>
</dbReference>
<dbReference type="RefSeq" id="WP_153386115.1">
    <property type="nucleotide sequence ID" value="NZ_VDFP01000021.1"/>
</dbReference>
<dbReference type="SUPFAM" id="SSF52317">
    <property type="entry name" value="Class I glutamine amidotransferase-like"/>
    <property type="match status" value="1"/>
</dbReference>
<keyword evidence="6" id="KW-0645">Protease</keyword>
<dbReference type="GO" id="GO:0004180">
    <property type="term" value="F:carboxypeptidase activity"/>
    <property type="evidence" value="ECO:0007669"/>
    <property type="project" value="UniProtKB-KW"/>
</dbReference>
<feature type="domain" description="LD-carboxypeptidase C-terminal" evidence="5">
    <location>
        <begin position="213"/>
        <end position="342"/>
    </location>
</feature>
<dbReference type="InterPro" id="IPR027478">
    <property type="entry name" value="LdcA_N"/>
</dbReference>
<dbReference type="PANTHER" id="PTHR30237:SF4">
    <property type="entry name" value="LD-CARBOXYPEPTIDASE C-TERMINAL DOMAIN-CONTAINING PROTEIN"/>
    <property type="match status" value="1"/>
</dbReference>
<dbReference type="EMBL" id="VDFP01000021">
    <property type="protein sequence ID" value="MQS76628.1"/>
    <property type="molecule type" value="Genomic_DNA"/>
</dbReference>
<dbReference type="InterPro" id="IPR040449">
    <property type="entry name" value="Peptidase_S66_N"/>
</dbReference>
<evidence type="ECO:0000256" key="2">
    <source>
        <dbReference type="ARBA" id="ARBA00022801"/>
    </source>
</evidence>
<feature type="active site" description="Nucleophile" evidence="3">
    <location>
        <position position="119"/>
    </location>
</feature>
<dbReference type="Gene3D" id="3.50.30.60">
    <property type="entry name" value="LD-carboxypeptidase A C-terminal domain-like"/>
    <property type="match status" value="1"/>
</dbReference>
<dbReference type="InterPro" id="IPR003507">
    <property type="entry name" value="S66_fam"/>
</dbReference>
<comment type="similarity">
    <text evidence="1">Belongs to the peptidase S66 family.</text>
</comment>
<dbReference type="Gene3D" id="3.40.50.10740">
    <property type="entry name" value="Class I glutamine amidotransferase-like"/>
    <property type="match status" value="1"/>
</dbReference>